<evidence type="ECO:0000313" key="2">
    <source>
        <dbReference type="EMBL" id="KAF2642694.1"/>
    </source>
</evidence>
<gene>
    <name evidence="2" type="ORF">P280DRAFT_468009</name>
</gene>
<proteinExistence type="predicted"/>
<reference evidence="2" key="1">
    <citation type="journal article" date="2020" name="Stud. Mycol.">
        <title>101 Dothideomycetes genomes: a test case for predicting lifestyles and emergence of pathogens.</title>
        <authorList>
            <person name="Haridas S."/>
            <person name="Albert R."/>
            <person name="Binder M."/>
            <person name="Bloem J."/>
            <person name="Labutti K."/>
            <person name="Salamov A."/>
            <person name="Andreopoulos B."/>
            <person name="Baker S."/>
            <person name="Barry K."/>
            <person name="Bills G."/>
            <person name="Bluhm B."/>
            <person name="Cannon C."/>
            <person name="Castanera R."/>
            <person name="Culley D."/>
            <person name="Daum C."/>
            <person name="Ezra D."/>
            <person name="Gonzalez J."/>
            <person name="Henrissat B."/>
            <person name="Kuo A."/>
            <person name="Liang C."/>
            <person name="Lipzen A."/>
            <person name="Lutzoni F."/>
            <person name="Magnuson J."/>
            <person name="Mondo S."/>
            <person name="Nolan M."/>
            <person name="Ohm R."/>
            <person name="Pangilinan J."/>
            <person name="Park H.-J."/>
            <person name="Ramirez L."/>
            <person name="Alfaro M."/>
            <person name="Sun H."/>
            <person name="Tritt A."/>
            <person name="Yoshinaga Y."/>
            <person name="Zwiers L.-H."/>
            <person name="Turgeon B."/>
            <person name="Goodwin S."/>
            <person name="Spatafora J."/>
            <person name="Crous P."/>
            <person name="Grigoriev I."/>
        </authorList>
    </citation>
    <scope>NUCLEOTIDE SEQUENCE</scope>
    <source>
        <strain evidence="2">CBS 473.64</strain>
    </source>
</reference>
<dbReference type="Proteomes" id="UP000799753">
    <property type="component" value="Unassembled WGS sequence"/>
</dbReference>
<evidence type="ECO:0000256" key="1">
    <source>
        <dbReference type="SAM" id="MobiDB-lite"/>
    </source>
</evidence>
<name>A0A6A6S923_9PLEO</name>
<dbReference type="EMBL" id="MU006781">
    <property type="protein sequence ID" value="KAF2642694.1"/>
    <property type="molecule type" value="Genomic_DNA"/>
</dbReference>
<protein>
    <submittedName>
        <fullName evidence="2">Uncharacterized protein</fullName>
    </submittedName>
</protein>
<dbReference type="AlphaFoldDB" id="A0A6A6S923"/>
<feature type="compositionally biased region" description="Polar residues" evidence="1">
    <location>
        <begin position="47"/>
        <end position="59"/>
    </location>
</feature>
<keyword evidence="3" id="KW-1185">Reference proteome</keyword>
<accession>A0A6A6S923</accession>
<evidence type="ECO:0000313" key="3">
    <source>
        <dbReference type="Proteomes" id="UP000799753"/>
    </source>
</evidence>
<organism evidence="2 3">
    <name type="scientific">Massarina eburnea CBS 473.64</name>
    <dbReference type="NCBI Taxonomy" id="1395130"/>
    <lineage>
        <taxon>Eukaryota</taxon>
        <taxon>Fungi</taxon>
        <taxon>Dikarya</taxon>
        <taxon>Ascomycota</taxon>
        <taxon>Pezizomycotina</taxon>
        <taxon>Dothideomycetes</taxon>
        <taxon>Pleosporomycetidae</taxon>
        <taxon>Pleosporales</taxon>
        <taxon>Massarineae</taxon>
        <taxon>Massarinaceae</taxon>
        <taxon>Massarina</taxon>
    </lineage>
</organism>
<feature type="region of interest" description="Disordered" evidence="1">
    <location>
        <begin position="44"/>
        <end position="63"/>
    </location>
</feature>
<sequence>MPLPPLAMSESKAAMMARLGLSGTTGEQMYRLLLDEASKGRDRLSYDPQNLTTYSQSQNPPTPYKWDELQETKRHSEILKIAQAAGPYTRQYYQMGRYIRGHEEENWVAQWFLWHCFRYRDNRPRASAPAGGPVYQVKPAQYWDPVYGVYRRAQ</sequence>
<dbReference type="OrthoDB" id="4502478at2759"/>